<evidence type="ECO:0000313" key="3">
    <source>
        <dbReference type="Proteomes" id="UP000029223"/>
    </source>
</evidence>
<evidence type="ECO:0000256" key="1">
    <source>
        <dbReference type="SAM" id="Phobius"/>
    </source>
</evidence>
<sequence>MFFVNMSITVMFGLGFATVLTLVFIPVMYAILFKAKNPA</sequence>
<proteinExistence type="predicted"/>
<reference evidence="3" key="1">
    <citation type="submission" date="2014-09" db="EMBL/GenBank/DDBJ databases">
        <title>Vibrio variabilis JCM 19239. (C206) whole genome shotgun sequence.</title>
        <authorList>
            <person name="Sawabe T."/>
            <person name="Meirelles P."/>
            <person name="Nakanishi M."/>
            <person name="Sayaka M."/>
            <person name="Hattori M."/>
            <person name="Ohkuma M."/>
        </authorList>
    </citation>
    <scope>NUCLEOTIDE SEQUENCE [LARGE SCALE GENOMIC DNA]</scope>
    <source>
        <strain evidence="3">JCM 19239</strain>
    </source>
</reference>
<keyword evidence="1" id="KW-1133">Transmembrane helix</keyword>
<dbReference type="SUPFAM" id="SSF82866">
    <property type="entry name" value="Multidrug efflux transporter AcrB transmembrane domain"/>
    <property type="match status" value="1"/>
</dbReference>
<protein>
    <submittedName>
        <fullName evidence="2">Acriflavin resistance protein</fullName>
    </submittedName>
</protein>
<feature type="transmembrane region" description="Helical" evidence="1">
    <location>
        <begin position="6"/>
        <end position="32"/>
    </location>
</feature>
<organism evidence="2 3">
    <name type="scientific">Vibrio variabilis</name>
    <dbReference type="NCBI Taxonomy" id="990271"/>
    <lineage>
        <taxon>Bacteria</taxon>
        <taxon>Pseudomonadati</taxon>
        <taxon>Pseudomonadota</taxon>
        <taxon>Gammaproteobacteria</taxon>
        <taxon>Vibrionales</taxon>
        <taxon>Vibrionaceae</taxon>
        <taxon>Vibrio</taxon>
    </lineage>
</organism>
<keyword evidence="1" id="KW-0472">Membrane</keyword>
<dbReference type="Proteomes" id="UP000029223">
    <property type="component" value="Unassembled WGS sequence"/>
</dbReference>
<keyword evidence="1" id="KW-0812">Transmembrane</keyword>
<keyword evidence="3" id="KW-1185">Reference proteome</keyword>
<comment type="caution">
    <text evidence="2">The sequence shown here is derived from an EMBL/GenBank/DDBJ whole genome shotgun (WGS) entry which is preliminary data.</text>
</comment>
<evidence type="ECO:0000313" key="2">
    <source>
        <dbReference type="EMBL" id="GAL29302.1"/>
    </source>
</evidence>
<accession>A0ABQ0JKL3</accession>
<gene>
    <name evidence="2" type="ORF">JCM19239_3499</name>
</gene>
<name>A0ABQ0JKL3_9VIBR</name>
<dbReference type="Gene3D" id="1.20.1640.10">
    <property type="entry name" value="Multidrug efflux transporter AcrB transmembrane domain"/>
    <property type="match status" value="1"/>
</dbReference>
<dbReference type="EMBL" id="BBMS01000061">
    <property type="protein sequence ID" value="GAL29302.1"/>
    <property type="molecule type" value="Genomic_DNA"/>
</dbReference>